<name>A0A165Q4D4_9AGAM</name>
<evidence type="ECO:0000256" key="2">
    <source>
        <dbReference type="SAM" id="MobiDB-lite"/>
    </source>
</evidence>
<feature type="compositionally biased region" description="Basic residues" evidence="2">
    <location>
        <begin position="110"/>
        <end position="122"/>
    </location>
</feature>
<evidence type="ECO:0000256" key="1">
    <source>
        <dbReference type="PROSITE-ProRule" id="PRU00042"/>
    </source>
</evidence>
<dbReference type="InterPro" id="IPR013087">
    <property type="entry name" value="Znf_C2H2_type"/>
</dbReference>
<proteinExistence type="predicted"/>
<keyword evidence="5" id="KW-1185">Reference proteome</keyword>
<dbReference type="OrthoDB" id="654211at2759"/>
<gene>
    <name evidence="4" type="ORF">NEOLEDRAFT_1150343</name>
</gene>
<sequence>MPKARSPSQVAGRRRKARKKLYLCDICTYSSVRISDVKRHYLRHLPNDQKPYFTCPYPGCEHKQLQKRNLENHIKSWHNGPYACADCDVEFDDRRQLSTHRTIIHGHYRQRYQKTSHQKKSYRKDGSRQSLSTVSSLSLDALAWFNRGTVDSMGPHSTCSTEPRHAAFPAFCPVCAHTKDHGTLNSGFSMPAPVTVTSDPSDFFADNILDVNVGSHTFDLFAGHDPSDMFSFYGPNSLSALSGLV</sequence>
<dbReference type="STRING" id="1314782.A0A165Q4D4"/>
<evidence type="ECO:0000259" key="3">
    <source>
        <dbReference type="PROSITE" id="PS50157"/>
    </source>
</evidence>
<feature type="region of interest" description="Disordered" evidence="2">
    <location>
        <begin position="110"/>
        <end position="129"/>
    </location>
</feature>
<dbReference type="PROSITE" id="PS00028">
    <property type="entry name" value="ZINC_FINGER_C2H2_1"/>
    <property type="match status" value="1"/>
</dbReference>
<evidence type="ECO:0000313" key="5">
    <source>
        <dbReference type="Proteomes" id="UP000076761"/>
    </source>
</evidence>
<dbReference type="PROSITE" id="PS50157">
    <property type="entry name" value="ZINC_FINGER_C2H2_2"/>
    <property type="match status" value="1"/>
</dbReference>
<keyword evidence="1" id="KW-0862">Zinc</keyword>
<feature type="domain" description="C2H2-type" evidence="3">
    <location>
        <begin position="82"/>
        <end position="110"/>
    </location>
</feature>
<protein>
    <recommendedName>
        <fullName evidence="3">C2H2-type domain-containing protein</fullName>
    </recommendedName>
</protein>
<dbReference type="Gene3D" id="3.30.160.60">
    <property type="entry name" value="Classic Zinc Finger"/>
    <property type="match status" value="1"/>
</dbReference>
<accession>A0A165Q4D4</accession>
<dbReference type="SMART" id="SM00355">
    <property type="entry name" value="ZnF_C2H2"/>
    <property type="match status" value="3"/>
</dbReference>
<keyword evidence="1" id="KW-0479">Metal-binding</keyword>
<evidence type="ECO:0000313" key="4">
    <source>
        <dbReference type="EMBL" id="KZT21899.1"/>
    </source>
</evidence>
<dbReference type="GO" id="GO:0008270">
    <property type="term" value="F:zinc ion binding"/>
    <property type="evidence" value="ECO:0007669"/>
    <property type="project" value="UniProtKB-KW"/>
</dbReference>
<organism evidence="4 5">
    <name type="scientific">Neolentinus lepideus HHB14362 ss-1</name>
    <dbReference type="NCBI Taxonomy" id="1314782"/>
    <lineage>
        <taxon>Eukaryota</taxon>
        <taxon>Fungi</taxon>
        <taxon>Dikarya</taxon>
        <taxon>Basidiomycota</taxon>
        <taxon>Agaricomycotina</taxon>
        <taxon>Agaricomycetes</taxon>
        <taxon>Gloeophyllales</taxon>
        <taxon>Gloeophyllaceae</taxon>
        <taxon>Neolentinus</taxon>
    </lineage>
</organism>
<dbReference type="EMBL" id="KV425601">
    <property type="protein sequence ID" value="KZT21899.1"/>
    <property type="molecule type" value="Genomic_DNA"/>
</dbReference>
<reference evidence="4 5" key="1">
    <citation type="journal article" date="2016" name="Mol. Biol. Evol.">
        <title>Comparative Genomics of Early-Diverging Mushroom-Forming Fungi Provides Insights into the Origins of Lignocellulose Decay Capabilities.</title>
        <authorList>
            <person name="Nagy L.G."/>
            <person name="Riley R."/>
            <person name="Tritt A."/>
            <person name="Adam C."/>
            <person name="Daum C."/>
            <person name="Floudas D."/>
            <person name="Sun H."/>
            <person name="Yadav J.S."/>
            <person name="Pangilinan J."/>
            <person name="Larsson K.H."/>
            <person name="Matsuura K."/>
            <person name="Barry K."/>
            <person name="Labutti K."/>
            <person name="Kuo R."/>
            <person name="Ohm R.A."/>
            <person name="Bhattacharya S.S."/>
            <person name="Shirouzu T."/>
            <person name="Yoshinaga Y."/>
            <person name="Martin F.M."/>
            <person name="Grigoriev I.V."/>
            <person name="Hibbett D.S."/>
        </authorList>
    </citation>
    <scope>NUCLEOTIDE SEQUENCE [LARGE SCALE GENOMIC DNA]</scope>
    <source>
        <strain evidence="4 5">HHB14362 ss-1</strain>
    </source>
</reference>
<dbReference type="InParanoid" id="A0A165Q4D4"/>
<keyword evidence="1" id="KW-0863">Zinc-finger</keyword>
<dbReference type="Proteomes" id="UP000076761">
    <property type="component" value="Unassembled WGS sequence"/>
</dbReference>
<dbReference type="AlphaFoldDB" id="A0A165Q4D4"/>